<evidence type="ECO:0000259" key="2">
    <source>
        <dbReference type="Pfam" id="PF00582"/>
    </source>
</evidence>
<accession>A0A917NW95</accession>
<evidence type="ECO:0000313" key="3">
    <source>
        <dbReference type="EMBL" id="GGJ31195.1"/>
    </source>
</evidence>
<dbReference type="RefSeq" id="WP_188970649.1">
    <property type="nucleotide sequence ID" value="NZ_BMKW01000011.1"/>
</dbReference>
<reference evidence="3" key="2">
    <citation type="submission" date="2020-09" db="EMBL/GenBank/DDBJ databases">
        <authorList>
            <person name="Sun Q."/>
            <person name="Zhou Y."/>
        </authorList>
    </citation>
    <scope>NUCLEOTIDE SEQUENCE</scope>
    <source>
        <strain evidence="3">CGMCC 1.3617</strain>
    </source>
</reference>
<proteinExistence type="inferred from homology"/>
<dbReference type="EMBL" id="BMKW01000011">
    <property type="protein sequence ID" value="GGJ31195.1"/>
    <property type="molecule type" value="Genomic_DNA"/>
</dbReference>
<keyword evidence="4" id="KW-1185">Reference proteome</keyword>
<comment type="similarity">
    <text evidence="1">Belongs to the universal stress protein A family.</text>
</comment>
<dbReference type="PRINTS" id="PR01438">
    <property type="entry name" value="UNVRSLSTRESS"/>
</dbReference>
<feature type="domain" description="UspA" evidence="2">
    <location>
        <begin position="159"/>
        <end position="276"/>
    </location>
</feature>
<gene>
    <name evidence="3" type="ORF">GCM10011320_43280</name>
</gene>
<evidence type="ECO:0000313" key="4">
    <source>
        <dbReference type="Proteomes" id="UP000661507"/>
    </source>
</evidence>
<sequence>MLRSILVALDDTEGSTRARDLAFALARQTGAALTAATVLDWPHARDANEAVPPGAGAFKERRDAARAQRLEAEADQAFAACIVAAGDTPFTKQRLTEAPEEALLAVGASHDLLVIGRDATLGLEVNDGGLAPVIEALLRDGARPLLVVPAEPVPAAGGVLVGYDGSISSMRAMQLFALLGIGAGLPVKVLSIAAAKPDAQRLAEEGSAYLRSHDLTAEPVAVVSSHPLDALLAEATAMPARMMVMGAYGHSGLRNLFRGSKTEKLLTASPCPVFVAH</sequence>
<organism evidence="3 4">
    <name type="scientific">Neoroseomonas lacus</name>
    <dbReference type="NCBI Taxonomy" id="287609"/>
    <lineage>
        <taxon>Bacteria</taxon>
        <taxon>Pseudomonadati</taxon>
        <taxon>Pseudomonadota</taxon>
        <taxon>Alphaproteobacteria</taxon>
        <taxon>Acetobacterales</taxon>
        <taxon>Acetobacteraceae</taxon>
        <taxon>Neoroseomonas</taxon>
    </lineage>
</organism>
<feature type="domain" description="UspA" evidence="2">
    <location>
        <begin position="1"/>
        <end position="149"/>
    </location>
</feature>
<dbReference type="Pfam" id="PF00582">
    <property type="entry name" value="Usp"/>
    <property type="match status" value="2"/>
</dbReference>
<protein>
    <submittedName>
        <fullName evidence="3">Universal stress protein UspA</fullName>
    </submittedName>
</protein>
<comment type="caution">
    <text evidence="3">The sequence shown here is derived from an EMBL/GenBank/DDBJ whole genome shotgun (WGS) entry which is preliminary data.</text>
</comment>
<dbReference type="SUPFAM" id="SSF52402">
    <property type="entry name" value="Adenine nucleotide alpha hydrolases-like"/>
    <property type="match status" value="2"/>
</dbReference>
<dbReference type="InterPro" id="IPR006016">
    <property type="entry name" value="UspA"/>
</dbReference>
<dbReference type="AlphaFoldDB" id="A0A917NW95"/>
<dbReference type="Gene3D" id="3.40.50.12370">
    <property type="match status" value="1"/>
</dbReference>
<dbReference type="CDD" id="cd00293">
    <property type="entry name" value="USP-like"/>
    <property type="match status" value="2"/>
</dbReference>
<dbReference type="PANTHER" id="PTHR46268">
    <property type="entry name" value="STRESS RESPONSE PROTEIN NHAX"/>
    <property type="match status" value="1"/>
</dbReference>
<name>A0A917NW95_9PROT</name>
<reference evidence="3" key="1">
    <citation type="journal article" date="2014" name="Int. J. Syst. Evol. Microbiol.">
        <title>Complete genome sequence of Corynebacterium casei LMG S-19264T (=DSM 44701T), isolated from a smear-ripened cheese.</title>
        <authorList>
            <consortium name="US DOE Joint Genome Institute (JGI-PGF)"/>
            <person name="Walter F."/>
            <person name="Albersmeier A."/>
            <person name="Kalinowski J."/>
            <person name="Ruckert C."/>
        </authorList>
    </citation>
    <scope>NUCLEOTIDE SEQUENCE</scope>
    <source>
        <strain evidence="3">CGMCC 1.3617</strain>
    </source>
</reference>
<dbReference type="Proteomes" id="UP000661507">
    <property type="component" value="Unassembled WGS sequence"/>
</dbReference>
<evidence type="ECO:0000256" key="1">
    <source>
        <dbReference type="ARBA" id="ARBA00008791"/>
    </source>
</evidence>
<dbReference type="PANTHER" id="PTHR46268:SF6">
    <property type="entry name" value="UNIVERSAL STRESS PROTEIN UP12"/>
    <property type="match status" value="1"/>
</dbReference>
<dbReference type="InterPro" id="IPR006015">
    <property type="entry name" value="Universal_stress_UspA"/>
</dbReference>